<evidence type="ECO:0008006" key="3">
    <source>
        <dbReference type="Google" id="ProtNLM"/>
    </source>
</evidence>
<protein>
    <recommendedName>
        <fullName evidence="3">Glycosyl transferase family 2</fullName>
    </recommendedName>
</protein>
<dbReference type="RefSeq" id="WP_026398521.1">
    <property type="nucleotide sequence ID" value="NZ_AUBI01000013.1"/>
</dbReference>
<name>A0A511XD69_9PROT</name>
<gene>
    <name evidence="1" type="ORF">ANI02nite_27930</name>
</gene>
<dbReference type="SUPFAM" id="SSF53448">
    <property type="entry name" value="Nucleotide-diphospho-sugar transferases"/>
    <property type="match status" value="1"/>
</dbReference>
<dbReference type="AlphaFoldDB" id="A0A511XD69"/>
<dbReference type="Proteomes" id="UP000321635">
    <property type="component" value="Unassembled WGS sequence"/>
</dbReference>
<accession>A0A511XD69</accession>
<dbReference type="Pfam" id="PF13704">
    <property type="entry name" value="Glyco_tranf_2_4"/>
    <property type="match status" value="1"/>
</dbReference>
<organism evidence="1 2">
    <name type="scientific">Acetobacter nitrogenifigens DSM 23921 = NBRC 105050</name>
    <dbReference type="NCBI Taxonomy" id="1120919"/>
    <lineage>
        <taxon>Bacteria</taxon>
        <taxon>Pseudomonadati</taxon>
        <taxon>Pseudomonadota</taxon>
        <taxon>Alphaproteobacteria</taxon>
        <taxon>Acetobacterales</taxon>
        <taxon>Acetobacteraceae</taxon>
        <taxon>Acetobacter</taxon>
    </lineage>
</organism>
<dbReference type="EMBL" id="BJYF01000022">
    <property type="protein sequence ID" value="GEN60909.1"/>
    <property type="molecule type" value="Genomic_DNA"/>
</dbReference>
<proteinExistence type="predicted"/>
<dbReference type="OrthoDB" id="835336at2"/>
<reference evidence="1 2" key="1">
    <citation type="submission" date="2019-07" db="EMBL/GenBank/DDBJ databases">
        <title>Whole genome shotgun sequence of Acetobacter nitrogenifigens NBRC 105050.</title>
        <authorList>
            <person name="Hosoyama A."/>
            <person name="Uohara A."/>
            <person name="Ohji S."/>
            <person name="Ichikawa N."/>
        </authorList>
    </citation>
    <scope>NUCLEOTIDE SEQUENCE [LARGE SCALE GENOMIC DNA]</scope>
    <source>
        <strain evidence="1 2">NBRC 105050</strain>
    </source>
</reference>
<dbReference type="STRING" id="1120919.GCA_000429165_02931"/>
<keyword evidence="2" id="KW-1185">Reference proteome</keyword>
<comment type="caution">
    <text evidence="1">The sequence shown here is derived from an EMBL/GenBank/DDBJ whole genome shotgun (WGS) entry which is preliminary data.</text>
</comment>
<evidence type="ECO:0000313" key="1">
    <source>
        <dbReference type="EMBL" id="GEN60909.1"/>
    </source>
</evidence>
<evidence type="ECO:0000313" key="2">
    <source>
        <dbReference type="Proteomes" id="UP000321635"/>
    </source>
</evidence>
<sequence>MSSRSPLAIVTMTYNEGDLVSVWRRHYAAQVGDARCYVIDHGSTDGSVSDLGDVNVVRIPRSPQDDKMRGGFLSCFCASLLCWYDAVVYVDIDELLVADPARYNSLLSYAASVERDGIRTAIGFDVIHPSSEEPTMDWSRPVSEQRRWLRFSSAMCKPVLIRQPVSWAPGFHCIDAPPRFDNLYLFHLRYADRDAGLARLARTRTQPWKRHDAGMHQRMADDRWDAMLSGMAGLERRDDIVLGENDPALREWLARVMESAKSRTEELYKIDLHLSGDALWRLPDRFVGTF</sequence>
<dbReference type="InterPro" id="IPR029044">
    <property type="entry name" value="Nucleotide-diphossugar_trans"/>
</dbReference>